<organism evidence="2 3">
    <name type="scientific">Flavobacterium arsenatis</name>
    <dbReference type="NCBI Taxonomy" id="1484332"/>
    <lineage>
        <taxon>Bacteria</taxon>
        <taxon>Pseudomonadati</taxon>
        <taxon>Bacteroidota</taxon>
        <taxon>Flavobacteriia</taxon>
        <taxon>Flavobacteriales</taxon>
        <taxon>Flavobacteriaceae</taxon>
        <taxon>Flavobacterium</taxon>
    </lineage>
</organism>
<keyword evidence="1" id="KW-1133">Transmembrane helix</keyword>
<keyword evidence="1" id="KW-0472">Membrane</keyword>
<feature type="transmembrane region" description="Helical" evidence="1">
    <location>
        <begin position="7"/>
        <end position="26"/>
    </location>
</feature>
<gene>
    <name evidence="2" type="ORF">J2X31_001040</name>
</gene>
<comment type="caution">
    <text evidence="2">The sequence shown here is derived from an EMBL/GenBank/DDBJ whole genome shotgun (WGS) entry which is preliminary data.</text>
</comment>
<proteinExistence type="predicted"/>
<sequence>MKTLSLILSIAVFFTAGYFFVVDFTASTETNYLIYMALLVILMLICVVGVMINLPMILRRRREMKVLIYNSYSKKRVQNREFDRQFGIS</sequence>
<name>A0ABU1TM75_9FLAO</name>
<evidence type="ECO:0000313" key="3">
    <source>
        <dbReference type="Proteomes" id="UP001255185"/>
    </source>
</evidence>
<accession>A0ABU1TM75</accession>
<dbReference type="RefSeq" id="WP_310024979.1">
    <property type="nucleotide sequence ID" value="NZ_JAVDVI010000003.1"/>
</dbReference>
<reference evidence="2 3" key="1">
    <citation type="submission" date="2023-07" db="EMBL/GenBank/DDBJ databases">
        <title>Sorghum-associated microbial communities from plants grown in Nebraska, USA.</title>
        <authorList>
            <person name="Schachtman D."/>
        </authorList>
    </citation>
    <scope>NUCLEOTIDE SEQUENCE [LARGE SCALE GENOMIC DNA]</scope>
    <source>
        <strain evidence="2 3">3773</strain>
    </source>
</reference>
<dbReference type="Proteomes" id="UP001255185">
    <property type="component" value="Unassembled WGS sequence"/>
</dbReference>
<dbReference type="EMBL" id="JAVDVI010000003">
    <property type="protein sequence ID" value="MDR6967040.1"/>
    <property type="molecule type" value="Genomic_DNA"/>
</dbReference>
<keyword evidence="3" id="KW-1185">Reference proteome</keyword>
<evidence type="ECO:0000256" key="1">
    <source>
        <dbReference type="SAM" id="Phobius"/>
    </source>
</evidence>
<protein>
    <submittedName>
        <fullName evidence="2">Membrane protein DedA with SNARE-associated domain</fullName>
    </submittedName>
</protein>
<keyword evidence="1" id="KW-0812">Transmembrane</keyword>
<evidence type="ECO:0000313" key="2">
    <source>
        <dbReference type="EMBL" id="MDR6967040.1"/>
    </source>
</evidence>
<feature type="transmembrane region" description="Helical" evidence="1">
    <location>
        <begin position="32"/>
        <end position="54"/>
    </location>
</feature>